<dbReference type="Gene3D" id="3.40.50.620">
    <property type="entry name" value="HUPs"/>
    <property type="match status" value="1"/>
</dbReference>
<dbReference type="PANTHER" id="PTHR46268">
    <property type="entry name" value="STRESS RESPONSE PROTEIN NHAX"/>
    <property type="match status" value="1"/>
</dbReference>
<proteinExistence type="inferred from homology"/>
<gene>
    <name evidence="3" type="ORF">BJ983_001543</name>
</gene>
<feature type="domain" description="UspA" evidence="2">
    <location>
        <begin position="4"/>
        <end position="146"/>
    </location>
</feature>
<evidence type="ECO:0000313" key="3">
    <source>
        <dbReference type="EMBL" id="NYD35441.1"/>
    </source>
</evidence>
<dbReference type="PRINTS" id="PR01438">
    <property type="entry name" value="UNVRSLSTRESS"/>
</dbReference>
<dbReference type="PANTHER" id="PTHR46268:SF6">
    <property type="entry name" value="UNIVERSAL STRESS PROTEIN UP12"/>
    <property type="match status" value="1"/>
</dbReference>
<dbReference type="Pfam" id="PF00582">
    <property type="entry name" value="Usp"/>
    <property type="match status" value="1"/>
</dbReference>
<dbReference type="InterPro" id="IPR006015">
    <property type="entry name" value="Universal_stress_UspA"/>
</dbReference>
<name>A0A7Y9DU44_9PSEU</name>
<dbReference type="Proteomes" id="UP000535890">
    <property type="component" value="Unassembled WGS sequence"/>
</dbReference>
<dbReference type="InterPro" id="IPR014729">
    <property type="entry name" value="Rossmann-like_a/b/a_fold"/>
</dbReference>
<organism evidence="3 4">
    <name type="scientific">Actinomycetospora corticicola</name>
    <dbReference type="NCBI Taxonomy" id="663602"/>
    <lineage>
        <taxon>Bacteria</taxon>
        <taxon>Bacillati</taxon>
        <taxon>Actinomycetota</taxon>
        <taxon>Actinomycetes</taxon>
        <taxon>Pseudonocardiales</taxon>
        <taxon>Pseudonocardiaceae</taxon>
        <taxon>Actinomycetospora</taxon>
    </lineage>
</organism>
<dbReference type="InterPro" id="IPR006016">
    <property type="entry name" value="UspA"/>
</dbReference>
<comment type="caution">
    <text evidence="3">The sequence shown here is derived from an EMBL/GenBank/DDBJ whole genome shotgun (WGS) entry which is preliminary data.</text>
</comment>
<dbReference type="RefSeq" id="WP_179793277.1">
    <property type="nucleotide sequence ID" value="NZ_BAABHP010000004.1"/>
</dbReference>
<evidence type="ECO:0000256" key="1">
    <source>
        <dbReference type="ARBA" id="ARBA00008791"/>
    </source>
</evidence>
<dbReference type="AlphaFoldDB" id="A0A7Y9DU44"/>
<evidence type="ECO:0000259" key="2">
    <source>
        <dbReference type="Pfam" id="PF00582"/>
    </source>
</evidence>
<evidence type="ECO:0000313" key="4">
    <source>
        <dbReference type="Proteomes" id="UP000535890"/>
    </source>
</evidence>
<comment type="similarity">
    <text evidence="1">Belongs to the universal stress protein A family.</text>
</comment>
<dbReference type="SUPFAM" id="SSF52402">
    <property type="entry name" value="Adenine nucleotide alpha hydrolases-like"/>
    <property type="match status" value="1"/>
</dbReference>
<dbReference type="EMBL" id="JACCBN010000001">
    <property type="protein sequence ID" value="NYD35441.1"/>
    <property type="molecule type" value="Genomic_DNA"/>
</dbReference>
<accession>A0A7Y9DU44</accession>
<reference evidence="3 4" key="1">
    <citation type="submission" date="2020-07" db="EMBL/GenBank/DDBJ databases">
        <title>Sequencing the genomes of 1000 actinobacteria strains.</title>
        <authorList>
            <person name="Klenk H.-P."/>
        </authorList>
    </citation>
    <scope>NUCLEOTIDE SEQUENCE [LARGE SCALE GENOMIC DNA]</scope>
    <source>
        <strain evidence="3 4">DSM 45772</strain>
    </source>
</reference>
<keyword evidence="4" id="KW-1185">Reference proteome</keyword>
<protein>
    <submittedName>
        <fullName evidence="3">Nucleotide-binding universal stress UspA family protein</fullName>
    </submittedName>
</protein>
<sequence>MGAYQIVAVGTDGSDSSFRAVDRAATVAADAGATLLIISAYHPARNTGQAEQALGEDAAYHVVGSTPAEEALRTAKERASAKGAGDVETVAKEGDPIEVVTAVVTDRKADLLVIGNRGLNSLSGRLLGSVPQGISRKAPTDVLIVHTT</sequence>
<dbReference type="CDD" id="cd00293">
    <property type="entry name" value="USP-like"/>
    <property type="match status" value="1"/>
</dbReference>